<protein>
    <recommendedName>
        <fullName evidence="15">Cation-transporting ATPase</fullName>
    </recommendedName>
</protein>
<dbReference type="PROSITE" id="PS01229">
    <property type="entry name" value="COF_2"/>
    <property type="match status" value="1"/>
</dbReference>
<dbReference type="SFLD" id="SFLDG00002">
    <property type="entry name" value="C1.7:_P-type_atpase_like"/>
    <property type="match status" value="1"/>
</dbReference>
<keyword evidence="14" id="KW-1185">Reference proteome</keyword>
<sequence>MVKSVFLTKTPFYLRLNVIPFLILFPLTLNPCVEKIKECWIPEEPDWPTNSTFAFIFDHVDVPKLEPYTFRVMLPVFLAFFEVIFLLIPYWSVNIRCVLHFKKSDPEHATHVAFYPEKYKGMPGIVPLIREKNKLPYTVFLSKKREWVDDHWQSIKYPNKRKVAEYLGSNGLTEVDASKRVLYYGENSYTIPIPGFLELLLDQIRTPLFVFQVFSILCYLLDDYWTTPLFSLVSLLFMESATVRTRQSNLLELRGVETPPITLHVKRNGEWKKAMSDTIVPGDLIILDQEVMCPCDLVIISGRAVLNEAMLTGESTPQIKDSCSMLPPDTQLNIKVHKNCVMLGGTNIEQIIPSDEKNLPVNGVVCVVLATGLGSSQGRLIRTILYSSEKISVESKDSYYLLLFLSVFAILASGYLAYYGMKAHAFSTFRLIVETLLILTSTIPPDLPLQTNFQINSSLLALSRLKVFCTEPYRIQFAGMITCCCFDKTGTLTAEEYRLVGVDNLNSPPAPRNSVIDGNFFIKPQEMPIEALRVIGGCHSLIRGKYGQLIGDSLEASAFSSMKYKLMDNEAQHPRANLKILKTFYFSSDLRRMTSLCQIEGEENLFALMKGAPETISELLDEVPENYFDVCRNYTRQGCRVLALAYRQMDNLTPAKYDPHIARKDIECHMKFAGFIIFSAAIKRGSEDTIAELLRTMHRVIIITGDDPLTACHVAKVLHIIRKPVEIHDLKVTNENGEEISADDVEDNRFNDLNKRVLAYTGRCLENANPEEYEYAIRHCNIFARMSPQMKANVVIKLKELGFRTLMCGDGTNDVSALKIADVGCGLVEASEEEKEESALEKMKEADSPQVKLGAASIASPFVSKRPTVSACIDLIRFGRSTLSSTLDMFKQLSLISLVAAYNMSILFVENVRFGERQNLIFSIITSVASMSVAWAVPRRKLSIERPFPSFFNGYLVSSVLLQFGTHLLFLHLTHKLVFENGFKIDKFNYNARFTPNLLNTAMYIMRGEMDIVTICCNYRGAPFMQSFSENRALLIGIILSGLAIAVLVAQIHPAVNKAFQLVPFPNKKFQFLLGSYCVLDSLFCIISEKLCMWYFSREEKDKTKGLVEKDVVDGLSDYMSNDDDIFPEESYEFGLMEMLKSNVKMQQSIKEKNQQAAIRERKKREFALKAEKEVKEANKNK</sequence>
<feature type="transmembrane region" description="Helical" evidence="10">
    <location>
        <begin position="12"/>
        <end position="29"/>
    </location>
</feature>
<dbReference type="SUPFAM" id="SSF56784">
    <property type="entry name" value="HAD-like"/>
    <property type="match status" value="1"/>
</dbReference>
<dbReference type="InterPro" id="IPR004014">
    <property type="entry name" value="ATPase_P-typ_cation-transptr_N"/>
</dbReference>
<dbReference type="NCBIfam" id="TIGR01657">
    <property type="entry name" value="P-ATPase-V"/>
    <property type="match status" value="1"/>
</dbReference>
<dbReference type="InterPro" id="IPR044492">
    <property type="entry name" value="P_typ_ATPase_HD_dom"/>
</dbReference>
<evidence type="ECO:0000256" key="4">
    <source>
        <dbReference type="ARBA" id="ARBA00022741"/>
    </source>
</evidence>
<name>A0ABR2L765_9EUKA</name>
<feature type="transmembrane region" description="Helical" evidence="10">
    <location>
        <begin position="950"/>
        <end position="971"/>
    </location>
</feature>
<comment type="subcellular location">
    <subcellularLocation>
        <location evidence="1">Membrane</location>
        <topology evidence="1">Multi-pass membrane protein</topology>
    </subcellularLocation>
</comment>
<feature type="transmembrane region" description="Helical" evidence="10">
    <location>
        <begin position="399"/>
        <end position="421"/>
    </location>
</feature>
<dbReference type="SFLD" id="SFLDF00027">
    <property type="entry name" value="p-type_atpase"/>
    <property type="match status" value="1"/>
</dbReference>
<dbReference type="InterPro" id="IPR008250">
    <property type="entry name" value="ATPase_P-typ_transduc_dom_A_sf"/>
</dbReference>
<evidence type="ECO:0000256" key="1">
    <source>
        <dbReference type="ARBA" id="ARBA00004141"/>
    </source>
</evidence>
<dbReference type="PROSITE" id="PS00154">
    <property type="entry name" value="ATPASE_E1_E2"/>
    <property type="match status" value="1"/>
</dbReference>
<dbReference type="SUPFAM" id="SSF81665">
    <property type="entry name" value="Calcium ATPase, transmembrane domain M"/>
    <property type="match status" value="1"/>
</dbReference>
<evidence type="ECO:0000256" key="10">
    <source>
        <dbReference type="SAM" id="Phobius"/>
    </source>
</evidence>
<dbReference type="PANTHER" id="PTHR45630:SF7">
    <property type="entry name" value="ENDOPLASMIC RETICULUM TRANSMEMBRANE HELIX TRANSLOCASE"/>
    <property type="match status" value="1"/>
</dbReference>
<evidence type="ECO:0000256" key="9">
    <source>
        <dbReference type="ARBA" id="ARBA00023136"/>
    </source>
</evidence>
<feature type="transmembrane region" description="Helical" evidence="10">
    <location>
        <begin position="889"/>
        <end position="908"/>
    </location>
</feature>
<dbReference type="InterPro" id="IPR059000">
    <property type="entry name" value="ATPase_P-type_domA"/>
</dbReference>
<dbReference type="Gene3D" id="3.40.1110.10">
    <property type="entry name" value="Calcium-transporting ATPase, cytoplasmic domain N"/>
    <property type="match status" value="1"/>
</dbReference>
<dbReference type="Pfam" id="PF13246">
    <property type="entry name" value="Cation_ATPase"/>
    <property type="match status" value="1"/>
</dbReference>
<feature type="domain" description="P-type ATPase A" evidence="11">
    <location>
        <begin position="261"/>
        <end position="383"/>
    </location>
</feature>
<dbReference type="SUPFAM" id="SSF81660">
    <property type="entry name" value="Metal cation-transporting ATPase, ATP-binding domain N"/>
    <property type="match status" value="1"/>
</dbReference>
<keyword evidence="2 10" id="KW-0812">Transmembrane</keyword>
<dbReference type="Proteomes" id="UP001470230">
    <property type="component" value="Unassembled WGS sequence"/>
</dbReference>
<dbReference type="SUPFAM" id="SSF81653">
    <property type="entry name" value="Calcium ATPase, transduction domain A"/>
    <property type="match status" value="1"/>
</dbReference>
<evidence type="ECO:0000259" key="12">
    <source>
        <dbReference type="Pfam" id="PF00690"/>
    </source>
</evidence>
<keyword evidence="6" id="KW-0460">Magnesium</keyword>
<dbReference type="InterPro" id="IPR006544">
    <property type="entry name" value="P-type_TPase_V"/>
</dbReference>
<keyword evidence="4" id="KW-0547">Nucleotide-binding</keyword>
<evidence type="ECO:0000313" key="14">
    <source>
        <dbReference type="Proteomes" id="UP001470230"/>
    </source>
</evidence>
<evidence type="ECO:0000256" key="7">
    <source>
        <dbReference type="ARBA" id="ARBA00022967"/>
    </source>
</evidence>
<keyword evidence="5" id="KW-0067">ATP-binding</keyword>
<gene>
    <name evidence="13" type="ORF">M9Y10_001128</name>
</gene>
<dbReference type="InterPro" id="IPR036412">
    <property type="entry name" value="HAD-like_sf"/>
</dbReference>
<keyword evidence="3" id="KW-0479">Metal-binding</keyword>
<feature type="transmembrane region" description="Helical" evidence="10">
    <location>
        <begin position="1033"/>
        <end position="1052"/>
    </location>
</feature>
<organism evidence="13 14">
    <name type="scientific">Tritrichomonas musculus</name>
    <dbReference type="NCBI Taxonomy" id="1915356"/>
    <lineage>
        <taxon>Eukaryota</taxon>
        <taxon>Metamonada</taxon>
        <taxon>Parabasalia</taxon>
        <taxon>Tritrichomonadida</taxon>
        <taxon>Tritrichomonadidae</taxon>
        <taxon>Tritrichomonas</taxon>
    </lineage>
</organism>
<keyword evidence="7" id="KW-1278">Translocase</keyword>
<proteinExistence type="predicted"/>
<feature type="transmembrane region" description="Helical" evidence="10">
    <location>
        <begin position="920"/>
        <end position="938"/>
    </location>
</feature>
<dbReference type="InterPro" id="IPR023214">
    <property type="entry name" value="HAD_sf"/>
</dbReference>
<evidence type="ECO:0008006" key="15">
    <source>
        <dbReference type="Google" id="ProtNLM"/>
    </source>
</evidence>
<accession>A0ABR2L765</accession>
<evidence type="ECO:0000256" key="5">
    <source>
        <dbReference type="ARBA" id="ARBA00022840"/>
    </source>
</evidence>
<comment type="caution">
    <text evidence="13">The sequence shown here is derived from an EMBL/GenBank/DDBJ whole genome shotgun (WGS) entry which is preliminary data.</text>
</comment>
<dbReference type="SFLD" id="SFLDS00003">
    <property type="entry name" value="Haloacid_Dehalogenase"/>
    <property type="match status" value="1"/>
</dbReference>
<feature type="transmembrane region" description="Helical" evidence="10">
    <location>
        <begin position="72"/>
        <end position="93"/>
    </location>
</feature>
<dbReference type="Gene3D" id="3.40.50.1000">
    <property type="entry name" value="HAD superfamily/HAD-like"/>
    <property type="match status" value="1"/>
</dbReference>
<keyword evidence="8 10" id="KW-1133">Transmembrane helix</keyword>
<reference evidence="13 14" key="1">
    <citation type="submission" date="2024-04" db="EMBL/GenBank/DDBJ databases">
        <title>Tritrichomonas musculus Genome.</title>
        <authorList>
            <person name="Alves-Ferreira E."/>
            <person name="Grigg M."/>
            <person name="Lorenzi H."/>
            <person name="Galac M."/>
        </authorList>
    </citation>
    <scope>NUCLEOTIDE SEQUENCE [LARGE SCALE GENOMIC DNA]</scope>
    <source>
        <strain evidence="13 14">EAF2021</strain>
    </source>
</reference>
<evidence type="ECO:0000256" key="2">
    <source>
        <dbReference type="ARBA" id="ARBA00022692"/>
    </source>
</evidence>
<dbReference type="PRINTS" id="PR00119">
    <property type="entry name" value="CATATPASE"/>
</dbReference>
<dbReference type="Gene3D" id="2.70.150.10">
    <property type="entry name" value="Calcium-transporting ATPase, cytoplasmic transduction domain A"/>
    <property type="match status" value="1"/>
</dbReference>
<evidence type="ECO:0000259" key="11">
    <source>
        <dbReference type="Pfam" id="PF00122"/>
    </source>
</evidence>
<dbReference type="Pfam" id="PF00690">
    <property type="entry name" value="Cation_ATPase_N"/>
    <property type="match status" value="1"/>
</dbReference>
<feature type="domain" description="Cation-transporting P-type ATPase N-terminal" evidence="12">
    <location>
        <begin position="162"/>
        <end position="215"/>
    </location>
</feature>
<evidence type="ECO:0000256" key="6">
    <source>
        <dbReference type="ARBA" id="ARBA00022842"/>
    </source>
</evidence>
<dbReference type="Pfam" id="PF00122">
    <property type="entry name" value="E1-E2_ATPase"/>
    <property type="match status" value="1"/>
</dbReference>
<keyword evidence="9 10" id="KW-0472">Membrane</keyword>
<evidence type="ECO:0000256" key="8">
    <source>
        <dbReference type="ARBA" id="ARBA00022989"/>
    </source>
</evidence>
<dbReference type="EMBL" id="JAPFFF010000001">
    <property type="protein sequence ID" value="KAK8898836.1"/>
    <property type="molecule type" value="Genomic_DNA"/>
</dbReference>
<dbReference type="InterPro" id="IPR023298">
    <property type="entry name" value="ATPase_P-typ_TM_dom_sf"/>
</dbReference>
<evidence type="ECO:0000256" key="3">
    <source>
        <dbReference type="ARBA" id="ARBA00022723"/>
    </source>
</evidence>
<dbReference type="InterPro" id="IPR023299">
    <property type="entry name" value="ATPase_P-typ_cyto_dom_N"/>
</dbReference>
<feature type="transmembrane region" description="Helical" evidence="10">
    <location>
        <begin position="1072"/>
        <end position="1096"/>
    </location>
</feature>
<evidence type="ECO:0000313" key="13">
    <source>
        <dbReference type="EMBL" id="KAK8898836.1"/>
    </source>
</evidence>
<dbReference type="InterPro" id="IPR018303">
    <property type="entry name" value="ATPase_P-typ_P_site"/>
</dbReference>
<dbReference type="PANTHER" id="PTHR45630">
    <property type="entry name" value="CATION-TRANSPORTING ATPASE-RELATED"/>
    <property type="match status" value="1"/>
</dbReference>